<dbReference type="AlphaFoldDB" id="A0A8T0CSK3"/>
<dbReference type="Proteomes" id="UP000806378">
    <property type="component" value="Unassembled WGS sequence"/>
</dbReference>
<gene>
    <name evidence="2" type="ORF">BT93_L5248</name>
</gene>
<reference evidence="2" key="1">
    <citation type="submission" date="2020-05" db="EMBL/GenBank/DDBJ databases">
        <title>WGS assembly of Corymbia citriodora subspecies variegata.</title>
        <authorList>
            <person name="Barry K."/>
            <person name="Hundley H."/>
            <person name="Shu S."/>
            <person name="Jenkins J."/>
            <person name="Grimwood J."/>
            <person name="Baten A."/>
        </authorList>
    </citation>
    <scope>NUCLEOTIDE SEQUENCE</scope>
    <source>
        <strain evidence="2">CV2-018</strain>
    </source>
</reference>
<organism evidence="2 3">
    <name type="scientific">Corymbia citriodora subsp. variegata</name>
    <dbReference type="NCBI Taxonomy" id="360336"/>
    <lineage>
        <taxon>Eukaryota</taxon>
        <taxon>Viridiplantae</taxon>
        <taxon>Streptophyta</taxon>
        <taxon>Embryophyta</taxon>
        <taxon>Tracheophyta</taxon>
        <taxon>Spermatophyta</taxon>
        <taxon>Magnoliopsida</taxon>
        <taxon>eudicotyledons</taxon>
        <taxon>Gunneridae</taxon>
        <taxon>Pentapetalae</taxon>
        <taxon>rosids</taxon>
        <taxon>malvids</taxon>
        <taxon>Myrtales</taxon>
        <taxon>Myrtaceae</taxon>
        <taxon>Myrtoideae</taxon>
        <taxon>Eucalypteae</taxon>
        <taxon>Corymbia</taxon>
    </lineage>
</organism>
<sequence>MGPSHPLGRHTMATGRTTGPAPQGQGLSFWRSHSQATTITTTHRPMPPSHIMVTTQLTRRARTMATTTECTHRWKAARALTSHMCRMRPLPVIPTEFLNVRWLIDMYVFR</sequence>
<protein>
    <submittedName>
        <fullName evidence="2">Uncharacterized protein</fullName>
    </submittedName>
</protein>
<dbReference type="EMBL" id="MU089599">
    <property type="protein sequence ID" value="KAF7850593.1"/>
    <property type="molecule type" value="Genomic_DNA"/>
</dbReference>
<evidence type="ECO:0000313" key="2">
    <source>
        <dbReference type="EMBL" id="KAF7850593.1"/>
    </source>
</evidence>
<dbReference type="Gramene" id="rna-gnl|WGS:JABURB|Cocit.L5248.1">
    <property type="protein sequence ID" value="cds-KAF7850593.1"/>
    <property type="gene ID" value="gene-BT93_L5248"/>
</dbReference>
<proteinExistence type="predicted"/>
<feature type="region of interest" description="Disordered" evidence="1">
    <location>
        <begin position="1"/>
        <end position="27"/>
    </location>
</feature>
<keyword evidence="3" id="KW-1185">Reference proteome</keyword>
<evidence type="ECO:0000256" key="1">
    <source>
        <dbReference type="SAM" id="MobiDB-lite"/>
    </source>
</evidence>
<evidence type="ECO:0000313" key="3">
    <source>
        <dbReference type="Proteomes" id="UP000806378"/>
    </source>
</evidence>
<name>A0A8T0CSK3_CORYI</name>
<comment type="caution">
    <text evidence="2">The sequence shown here is derived from an EMBL/GenBank/DDBJ whole genome shotgun (WGS) entry which is preliminary data.</text>
</comment>
<accession>A0A8T0CSK3</accession>